<dbReference type="AlphaFoldDB" id="A0A6P1ZQ12"/>
<proteinExistence type="predicted"/>
<name>A0A6P1ZQ12_9BACT</name>
<sequence>MTLEDHKDLIIDWNMSPAEAVTLYLEWGNNSWHADHLPVRSKDDFSNYFLVDTWGAEPVVRLIQRNSEEAIELAELPLPAILREEFIEEYGNLKGVFEPTEQIKDWLKARLEN</sequence>
<reference evidence="1 4" key="2">
    <citation type="submission" date="2019-04" db="EMBL/GenBank/DDBJ databases">
        <title>Isolation and culture of sulfate reducing bacteria from the cold seep of the South China Sea.</title>
        <authorList>
            <person name="Sun C."/>
            <person name="Liu R."/>
        </authorList>
    </citation>
    <scope>NUCLEOTIDE SEQUENCE [LARGE SCALE GENOMIC DNA]</scope>
    <source>
        <strain evidence="1 4">CS1</strain>
    </source>
</reference>
<dbReference type="EMBL" id="CP039543">
    <property type="protein sequence ID" value="QJT08956.1"/>
    <property type="molecule type" value="Genomic_DNA"/>
</dbReference>
<keyword evidence="4" id="KW-1185">Reference proteome</keyword>
<evidence type="ECO:0000313" key="1">
    <source>
        <dbReference type="EMBL" id="QJT08956.1"/>
    </source>
</evidence>
<dbReference type="Proteomes" id="UP000503251">
    <property type="component" value="Chromosome"/>
</dbReference>
<dbReference type="NCBIfam" id="NF045682">
    <property type="entry name" value="DVU0772_fam"/>
    <property type="match status" value="1"/>
</dbReference>
<organism evidence="2 3">
    <name type="scientific">Oceanidesulfovibrio marinus</name>
    <dbReference type="NCBI Taxonomy" id="370038"/>
    <lineage>
        <taxon>Bacteria</taxon>
        <taxon>Pseudomonadati</taxon>
        <taxon>Thermodesulfobacteriota</taxon>
        <taxon>Desulfovibrionia</taxon>
        <taxon>Desulfovibrionales</taxon>
        <taxon>Desulfovibrionaceae</taxon>
        <taxon>Oceanidesulfovibrio</taxon>
    </lineage>
</organism>
<gene>
    <name evidence="2" type="ORF">DQK91_01505</name>
    <name evidence="1" type="ORF">E8L03_08440</name>
</gene>
<dbReference type="InterPro" id="IPR059223">
    <property type="entry name" value="DVU0772-like"/>
</dbReference>
<reference evidence="2 3" key="1">
    <citation type="submission" date="2018-06" db="EMBL/GenBank/DDBJ databases">
        <title>Complete genome of Desulfovibrio marinus P48SEP.</title>
        <authorList>
            <person name="Crispim J.S."/>
            <person name="Vidigal P.M.P."/>
            <person name="Silva L.C.F."/>
            <person name="Araujo L.C."/>
            <person name="Laguardia C.N."/>
            <person name="Dias R.S."/>
            <person name="Sousa M.P."/>
            <person name="Paula S.O."/>
            <person name="Silva C."/>
        </authorList>
    </citation>
    <scope>NUCLEOTIDE SEQUENCE [LARGE SCALE GENOMIC DNA]</scope>
    <source>
        <strain evidence="2 3">P48SEP</strain>
    </source>
</reference>
<dbReference type="Proteomes" id="UP000434052">
    <property type="component" value="Unassembled WGS sequence"/>
</dbReference>
<evidence type="ECO:0000313" key="3">
    <source>
        <dbReference type="Proteomes" id="UP000434052"/>
    </source>
</evidence>
<evidence type="ECO:0000313" key="2">
    <source>
        <dbReference type="EMBL" id="TVM36625.1"/>
    </source>
</evidence>
<accession>A0A6P1ZQ12</accession>
<dbReference type="OrthoDB" id="5471332at2"/>
<dbReference type="RefSeq" id="WP_144233662.1">
    <property type="nucleotide sequence ID" value="NZ_CP039543.1"/>
</dbReference>
<dbReference type="EMBL" id="QMIF01000001">
    <property type="protein sequence ID" value="TVM36625.1"/>
    <property type="molecule type" value="Genomic_DNA"/>
</dbReference>
<protein>
    <submittedName>
        <fullName evidence="2">Uncharacterized protein</fullName>
    </submittedName>
</protein>
<evidence type="ECO:0000313" key="4">
    <source>
        <dbReference type="Proteomes" id="UP000503251"/>
    </source>
</evidence>